<evidence type="ECO:0000313" key="1">
    <source>
        <dbReference type="EMBL" id="WMV12245.1"/>
    </source>
</evidence>
<name>A0AAF0PYQ5_SOLVR</name>
<accession>A0AAF0PYQ5</accession>
<keyword evidence="2" id="KW-1185">Reference proteome</keyword>
<dbReference type="AlphaFoldDB" id="A0AAF0PYQ5"/>
<reference evidence="1" key="1">
    <citation type="submission" date="2023-08" db="EMBL/GenBank/DDBJ databases">
        <title>A de novo genome assembly of Solanum verrucosum Schlechtendal, a Mexican diploid species geographically isolated from the other diploid A-genome species in potato relatives.</title>
        <authorList>
            <person name="Hosaka K."/>
        </authorList>
    </citation>
    <scope>NUCLEOTIDE SEQUENCE</scope>
    <source>
        <tissue evidence="1">Young leaves</tissue>
    </source>
</reference>
<feature type="non-terminal residue" evidence="1">
    <location>
        <position position="1"/>
    </location>
</feature>
<organism evidence="1 2">
    <name type="scientific">Solanum verrucosum</name>
    <dbReference type="NCBI Taxonomy" id="315347"/>
    <lineage>
        <taxon>Eukaryota</taxon>
        <taxon>Viridiplantae</taxon>
        <taxon>Streptophyta</taxon>
        <taxon>Embryophyta</taxon>
        <taxon>Tracheophyta</taxon>
        <taxon>Spermatophyta</taxon>
        <taxon>Magnoliopsida</taxon>
        <taxon>eudicotyledons</taxon>
        <taxon>Gunneridae</taxon>
        <taxon>Pentapetalae</taxon>
        <taxon>asterids</taxon>
        <taxon>lamiids</taxon>
        <taxon>Solanales</taxon>
        <taxon>Solanaceae</taxon>
        <taxon>Solanoideae</taxon>
        <taxon>Solaneae</taxon>
        <taxon>Solanum</taxon>
    </lineage>
</organism>
<gene>
    <name evidence="1" type="ORF">MTR67_005630</name>
</gene>
<dbReference type="Proteomes" id="UP001234989">
    <property type="component" value="Chromosome 1"/>
</dbReference>
<proteinExistence type="predicted"/>
<evidence type="ECO:0000313" key="2">
    <source>
        <dbReference type="Proteomes" id="UP001234989"/>
    </source>
</evidence>
<sequence length="321" mass="35873">VLQNSEKFAIKKKTSLGCILLGDPSRKFITETNSCFRCLAFPEKLHTIVILSAVSGVFAHACFTGAPSGTTIARSYRKNAGAKELRRFAVKKTDRGCTELLVRTGAPSKLGTCGKRALFRTYFLGLDLATSMGDLLSGFSEKGVLMRQCFQLSSVGKNKFYSVSVDEFHLSFVLLFGGGDSLARKLELLMLFLISSIVKGEANVKSKHIDEKLTFHGSLGDCLLQFKDADMIFFYQRADPNFVMLTPTKEHLAEGINWKVGKRPLTCHFQSWYINYICYVCGDHREMDVAFGIIICFTFLFCPHMVTSWPFGHLAVEHSHL</sequence>
<dbReference type="EMBL" id="CP133612">
    <property type="protein sequence ID" value="WMV12245.1"/>
    <property type="molecule type" value="Genomic_DNA"/>
</dbReference>
<protein>
    <submittedName>
        <fullName evidence="1">Uncharacterized protein</fullName>
    </submittedName>
</protein>